<protein>
    <submittedName>
        <fullName evidence="1">Uncharacterized protein</fullName>
    </submittedName>
</protein>
<name>A0AAD1Y6A7_EUPCR</name>
<evidence type="ECO:0000313" key="1">
    <source>
        <dbReference type="EMBL" id="CAI2385575.1"/>
    </source>
</evidence>
<accession>A0AAD1Y6A7</accession>
<comment type="caution">
    <text evidence="1">The sequence shown here is derived from an EMBL/GenBank/DDBJ whole genome shotgun (WGS) entry which is preliminary data.</text>
</comment>
<reference evidence="1" key="1">
    <citation type="submission" date="2023-07" db="EMBL/GenBank/DDBJ databases">
        <authorList>
            <consortium name="AG Swart"/>
            <person name="Singh M."/>
            <person name="Singh A."/>
            <person name="Seah K."/>
            <person name="Emmerich C."/>
        </authorList>
    </citation>
    <scope>NUCLEOTIDE SEQUENCE</scope>
    <source>
        <strain evidence="1">DP1</strain>
    </source>
</reference>
<sequence>MVKYDKINLAKNISRNSLCFLNELEIHGTFNRAKAAFNPRFMLI</sequence>
<gene>
    <name evidence="1" type="ORF">ECRASSUSDP1_LOCUS27152</name>
</gene>
<evidence type="ECO:0000313" key="2">
    <source>
        <dbReference type="Proteomes" id="UP001295684"/>
    </source>
</evidence>
<proteinExistence type="predicted"/>
<dbReference type="Proteomes" id="UP001295684">
    <property type="component" value="Unassembled WGS sequence"/>
</dbReference>
<dbReference type="AlphaFoldDB" id="A0AAD1Y6A7"/>
<organism evidence="1 2">
    <name type="scientific">Euplotes crassus</name>
    <dbReference type="NCBI Taxonomy" id="5936"/>
    <lineage>
        <taxon>Eukaryota</taxon>
        <taxon>Sar</taxon>
        <taxon>Alveolata</taxon>
        <taxon>Ciliophora</taxon>
        <taxon>Intramacronucleata</taxon>
        <taxon>Spirotrichea</taxon>
        <taxon>Hypotrichia</taxon>
        <taxon>Euplotida</taxon>
        <taxon>Euplotidae</taxon>
        <taxon>Moneuplotes</taxon>
    </lineage>
</organism>
<keyword evidence="2" id="KW-1185">Reference proteome</keyword>
<dbReference type="EMBL" id="CAMPGE010028007">
    <property type="protein sequence ID" value="CAI2385575.1"/>
    <property type="molecule type" value="Genomic_DNA"/>
</dbReference>